<evidence type="ECO:0000313" key="5">
    <source>
        <dbReference type="EMBL" id="MPM20786.1"/>
    </source>
</evidence>
<dbReference type="EC" id="6.2.1.20" evidence="5"/>
<keyword evidence="1" id="KW-0808">Transferase</keyword>
<dbReference type="GO" id="GO:0005886">
    <property type="term" value="C:plasma membrane"/>
    <property type="evidence" value="ECO:0007669"/>
    <property type="project" value="TreeGrafter"/>
</dbReference>
<dbReference type="PANTHER" id="PTHR10434:SF11">
    <property type="entry name" value="1-ACYL-SN-GLYCEROL-3-PHOSPHATE ACYLTRANSFERASE"/>
    <property type="match status" value="1"/>
</dbReference>
<evidence type="ECO:0000256" key="2">
    <source>
        <dbReference type="ARBA" id="ARBA00023315"/>
    </source>
</evidence>
<proteinExistence type="predicted"/>
<comment type="caution">
    <text evidence="5">The sequence shown here is derived from an EMBL/GenBank/DDBJ whole genome shotgun (WGS) entry which is preliminary data.</text>
</comment>
<dbReference type="Pfam" id="PF01553">
    <property type="entry name" value="Acyltransferase"/>
    <property type="match status" value="1"/>
</dbReference>
<dbReference type="GO" id="GO:0003841">
    <property type="term" value="F:1-acylglycerol-3-phosphate O-acyltransferase activity"/>
    <property type="evidence" value="ECO:0007669"/>
    <property type="project" value="TreeGrafter"/>
</dbReference>
<dbReference type="GO" id="GO:0008922">
    <property type="term" value="F:long-chain fatty acid [acyl-carrier-protein] ligase activity"/>
    <property type="evidence" value="ECO:0007669"/>
    <property type="project" value="UniProtKB-EC"/>
</dbReference>
<organism evidence="5">
    <name type="scientific">bioreactor metagenome</name>
    <dbReference type="NCBI Taxonomy" id="1076179"/>
    <lineage>
        <taxon>unclassified sequences</taxon>
        <taxon>metagenomes</taxon>
        <taxon>ecological metagenomes</taxon>
    </lineage>
</organism>
<evidence type="ECO:0000259" key="4">
    <source>
        <dbReference type="SMART" id="SM00563"/>
    </source>
</evidence>
<reference evidence="5" key="1">
    <citation type="submission" date="2019-08" db="EMBL/GenBank/DDBJ databases">
        <authorList>
            <person name="Kucharzyk K."/>
            <person name="Murdoch R.W."/>
            <person name="Higgins S."/>
            <person name="Loffler F."/>
        </authorList>
    </citation>
    <scope>NUCLEOTIDE SEQUENCE</scope>
</reference>
<dbReference type="SUPFAM" id="SSF69593">
    <property type="entry name" value="Glycerol-3-phosphate (1)-acyltransferase"/>
    <property type="match status" value="1"/>
</dbReference>
<dbReference type="AlphaFoldDB" id="A0A644XX07"/>
<evidence type="ECO:0000256" key="1">
    <source>
        <dbReference type="ARBA" id="ARBA00022679"/>
    </source>
</evidence>
<gene>
    <name evidence="5" type="primary">aas_5</name>
    <name evidence="5" type="ORF">SDC9_67222</name>
</gene>
<dbReference type="PANTHER" id="PTHR10434">
    <property type="entry name" value="1-ACYL-SN-GLYCEROL-3-PHOSPHATE ACYLTRANSFERASE"/>
    <property type="match status" value="1"/>
</dbReference>
<keyword evidence="5" id="KW-0436">Ligase</keyword>
<name>A0A644XX07_9ZZZZ</name>
<feature type="region of interest" description="Disordered" evidence="3">
    <location>
        <begin position="1"/>
        <end position="57"/>
    </location>
</feature>
<dbReference type="SMART" id="SM00563">
    <property type="entry name" value="PlsC"/>
    <property type="match status" value="1"/>
</dbReference>
<sequence>MTVDTRSDLASPATVPGSTSPAESVDGPGTTGVHRAEGPAGLPRTDHLPAPRRGLLRLPRGPGRAVVGALWDVRVHGAEQVPAEGPVILAANHIATLDGPLAVLMSPRRPTYALAKQELFRGMMGGALSRSGQIPIDRDVVVDRTAVDRCIRVLRDGSALVVFPEGMRDTGDFAWIRSGASYLAMVTGAPIVPVAMLGTRAAGDSPHSTPRLRSRMHVVFGAPLAVRQVPWPRRQAVVRSAAEELRVQLAAHVRQATELTGTPLPGIPRGRIVPA</sequence>
<dbReference type="CDD" id="cd07989">
    <property type="entry name" value="LPLAT_AGPAT-like"/>
    <property type="match status" value="1"/>
</dbReference>
<accession>A0A644XX07</accession>
<dbReference type="InterPro" id="IPR002123">
    <property type="entry name" value="Plipid/glycerol_acylTrfase"/>
</dbReference>
<keyword evidence="2" id="KW-0012">Acyltransferase</keyword>
<protein>
    <submittedName>
        <fullName evidence="5">Bifunctional protein Aas</fullName>
        <ecNumber evidence="5">6.2.1.20</ecNumber>
    </submittedName>
</protein>
<evidence type="ECO:0000256" key="3">
    <source>
        <dbReference type="SAM" id="MobiDB-lite"/>
    </source>
</evidence>
<feature type="domain" description="Phospholipid/glycerol acyltransferase" evidence="4">
    <location>
        <begin position="87"/>
        <end position="199"/>
    </location>
</feature>
<dbReference type="GO" id="GO:0006654">
    <property type="term" value="P:phosphatidic acid biosynthetic process"/>
    <property type="evidence" value="ECO:0007669"/>
    <property type="project" value="TreeGrafter"/>
</dbReference>
<dbReference type="EMBL" id="VSSQ01003459">
    <property type="protein sequence ID" value="MPM20786.1"/>
    <property type="molecule type" value="Genomic_DNA"/>
</dbReference>